<keyword evidence="2" id="KW-1185">Reference proteome</keyword>
<sequence length="95" mass="10670">MWKVHFLYFTEQKIYWWERGGNSKEEVMSSAGVMGCPMTPRIDPQPSVSIAGDQTAGITARQYLDLGDTYCCFHLNILPQNRPTGQYSPPLTAGL</sequence>
<evidence type="ECO:0000313" key="2">
    <source>
        <dbReference type="Proteomes" id="UP000735302"/>
    </source>
</evidence>
<accession>A0AAV4CU63</accession>
<gene>
    <name evidence="1" type="ORF">PoB_006191100</name>
</gene>
<proteinExistence type="predicted"/>
<reference evidence="1 2" key="1">
    <citation type="journal article" date="2021" name="Elife">
        <title>Chloroplast acquisition without the gene transfer in kleptoplastic sea slugs, Plakobranchus ocellatus.</title>
        <authorList>
            <person name="Maeda T."/>
            <person name="Takahashi S."/>
            <person name="Yoshida T."/>
            <person name="Shimamura S."/>
            <person name="Takaki Y."/>
            <person name="Nagai Y."/>
            <person name="Toyoda A."/>
            <person name="Suzuki Y."/>
            <person name="Arimoto A."/>
            <person name="Ishii H."/>
            <person name="Satoh N."/>
            <person name="Nishiyama T."/>
            <person name="Hasebe M."/>
            <person name="Maruyama T."/>
            <person name="Minagawa J."/>
            <person name="Obokata J."/>
            <person name="Shigenobu S."/>
        </authorList>
    </citation>
    <scope>NUCLEOTIDE SEQUENCE [LARGE SCALE GENOMIC DNA]</scope>
</reference>
<dbReference type="AlphaFoldDB" id="A0AAV4CU63"/>
<comment type="caution">
    <text evidence="1">The sequence shown here is derived from an EMBL/GenBank/DDBJ whole genome shotgun (WGS) entry which is preliminary data.</text>
</comment>
<dbReference type="Proteomes" id="UP000735302">
    <property type="component" value="Unassembled WGS sequence"/>
</dbReference>
<protein>
    <submittedName>
        <fullName evidence="1">Uncharacterized protein</fullName>
    </submittedName>
</protein>
<dbReference type="EMBL" id="BLXT01006999">
    <property type="protein sequence ID" value="GFO35406.1"/>
    <property type="molecule type" value="Genomic_DNA"/>
</dbReference>
<name>A0AAV4CU63_9GAST</name>
<evidence type="ECO:0000313" key="1">
    <source>
        <dbReference type="EMBL" id="GFO35406.1"/>
    </source>
</evidence>
<organism evidence="1 2">
    <name type="scientific">Plakobranchus ocellatus</name>
    <dbReference type="NCBI Taxonomy" id="259542"/>
    <lineage>
        <taxon>Eukaryota</taxon>
        <taxon>Metazoa</taxon>
        <taxon>Spiralia</taxon>
        <taxon>Lophotrochozoa</taxon>
        <taxon>Mollusca</taxon>
        <taxon>Gastropoda</taxon>
        <taxon>Heterobranchia</taxon>
        <taxon>Euthyneura</taxon>
        <taxon>Panpulmonata</taxon>
        <taxon>Sacoglossa</taxon>
        <taxon>Placobranchoidea</taxon>
        <taxon>Plakobranchidae</taxon>
        <taxon>Plakobranchus</taxon>
    </lineage>
</organism>